<keyword evidence="4" id="KW-1185">Reference proteome</keyword>
<gene>
    <name evidence="3" type="ORF">GCM10011354_00920</name>
</gene>
<dbReference type="Proteomes" id="UP000650511">
    <property type="component" value="Unassembled WGS sequence"/>
</dbReference>
<protein>
    <recommendedName>
        <fullName evidence="2">DUF8083 domain-containing protein</fullName>
    </recommendedName>
</protein>
<dbReference type="AlphaFoldDB" id="A0A8J3EW40"/>
<reference evidence="3" key="1">
    <citation type="journal article" date="2014" name="Int. J. Syst. Evol. Microbiol.">
        <title>Complete genome sequence of Corynebacterium casei LMG S-19264T (=DSM 44701T), isolated from a smear-ripened cheese.</title>
        <authorList>
            <consortium name="US DOE Joint Genome Institute (JGI-PGF)"/>
            <person name="Walter F."/>
            <person name="Albersmeier A."/>
            <person name="Kalinowski J."/>
            <person name="Ruckert C."/>
        </authorList>
    </citation>
    <scope>NUCLEOTIDE SEQUENCE</scope>
    <source>
        <strain evidence="3">CGMCC 1.14988</strain>
    </source>
</reference>
<accession>A0A8J3EW40</accession>
<evidence type="ECO:0000256" key="1">
    <source>
        <dbReference type="SAM" id="Coils"/>
    </source>
</evidence>
<proteinExistence type="predicted"/>
<keyword evidence="1" id="KW-0175">Coiled coil</keyword>
<evidence type="ECO:0000313" key="4">
    <source>
        <dbReference type="Proteomes" id="UP000650511"/>
    </source>
</evidence>
<dbReference type="Pfam" id="PF26312">
    <property type="entry name" value="DUF8083"/>
    <property type="match status" value="1"/>
</dbReference>
<reference evidence="3" key="2">
    <citation type="submission" date="2020-09" db="EMBL/GenBank/DDBJ databases">
        <authorList>
            <person name="Sun Q."/>
            <person name="Zhou Y."/>
        </authorList>
    </citation>
    <scope>NUCLEOTIDE SEQUENCE</scope>
    <source>
        <strain evidence="3">CGMCC 1.14988</strain>
    </source>
</reference>
<comment type="caution">
    <text evidence="3">The sequence shown here is derived from an EMBL/GenBank/DDBJ whole genome shotgun (WGS) entry which is preliminary data.</text>
</comment>
<evidence type="ECO:0000259" key="2">
    <source>
        <dbReference type="Pfam" id="PF26312"/>
    </source>
</evidence>
<evidence type="ECO:0000313" key="3">
    <source>
        <dbReference type="EMBL" id="GGI02603.1"/>
    </source>
</evidence>
<dbReference type="EMBL" id="BMHA01000001">
    <property type="protein sequence ID" value="GGI02603.1"/>
    <property type="molecule type" value="Genomic_DNA"/>
</dbReference>
<name>A0A8J3EW40_9ACTN</name>
<organism evidence="3 4">
    <name type="scientific">Egicoccus halophilus</name>
    <dbReference type="NCBI Taxonomy" id="1670830"/>
    <lineage>
        <taxon>Bacteria</taxon>
        <taxon>Bacillati</taxon>
        <taxon>Actinomycetota</taxon>
        <taxon>Nitriliruptoria</taxon>
        <taxon>Egicoccales</taxon>
        <taxon>Egicoccaceae</taxon>
        <taxon>Egicoccus</taxon>
    </lineage>
</organism>
<feature type="domain" description="DUF8083" evidence="2">
    <location>
        <begin position="35"/>
        <end position="310"/>
    </location>
</feature>
<dbReference type="InterPro" id="IPR058396">
    <property type="entry name" value="DUF8083"/>
</dbReference>
<sequence length="314" mass="34082">MVGTPGSRASPSEQRNAGVALGTCGVRYRRRMVPVAQLRVFTPLEAFPPRERERWSSYVAAGRGLNRRQVAEAEAGATAARLLTGRSPLARRAVDGDGLDGSSLDGDAALVRRAGTRILLCPLQLDLRAAMAMEAFRRTIPERLVGAFVPDLRALDRLAEVSSTGRVPHILDEPWAVPLHWFLAFDPEERRFTDPPEGAGPRLAYLTTIDKAAERLERAIEVVEATVEDGEDVLAALAGLAAWVDAFDPSSLLELDYGGVSRLLTRDELAGDHTGAELWQAVESLASGDLFGAAARYGAARSRWTHRRAKQHAS</sequence>
<feature type="coiled-coil region" evidence="1">
    <location>
        <begin position="206"/>
        <end position="233"/>
    </location>
</feature>